<dbReference type="Proteomes" id="UP000818603">
    <property type="component" value="Unassembled WGS sequence"/>
</dbReference>
<accession>A0A8J3A9U1</accession>
<reference evidence="2 4" key="2">
    <citation type="submission" date="2020-02" db="EMBL/GenBank/DDBJ databases">
        <title>Genome sequence of Parvularcula flava strain NH6-79.</title>
        <authorList>
            <person name="Abdul Karim M.H."/>
            <person name="Lam M.Q."/>
            <person name="Chen S.J."/>
            <person name="Yahya A."/>
            <person name="Shahir S."/>
            <person name="Shamsir M.S."/>
            <person name="Chong C.S."/>
        </authorList>
    </citation>
    <scope>NUCLEOTIDE SEQUENCE [LARGE SCALE GENOMIC DNA]</scope>
    <source>
        <strain evidence="2 4">NH6-79</strain>
    </source>
</reference>
<dbReference type="AlphaFoldDB" id="A0A8J3A9U1"/>
<reference evidence="1" key="1">
    <citation type="journal article" date="2014" name="Int. J. Syst. Evol. Microbiol.">
        <title>Complete genome sequence of Corynebacterium casei LMG S-19264T (=DSM 44701T), isolated from a smear-ripened cheese.</title>
        <authorList>
            <consortium name="US DOE Joint Genome Institute (JGI-PGF)"/>
            <person name="Walter F."/>
            <person name="Albersmeier A."/>
            <person name="Kalinowski J."/>
            <person name="Ruckert C."/>
        </authorList>
    </citation>
    <scope>NUCLEOTIDE SEQUENCE</scope>
    <source>
        <strain evidence="1">CGMCC 1.14984</strain>
    </source>
</reference>
<proteinExistence type="predicted"/>
<dbReference type="InterPro" id="IPR029044">
    <property type="entry name" value="Nucleotide-diphossugar_trans"/>
</dbReference>
<evidence type="ECO:0000313" key="3">
    <source>
        <dbReference type="Proteomes" id="UP000621856"/>
    </source>
</evidence>
<dbReference type="RefSeq" id="WP_155142016.1">
    <property type="nucleotide sequence ID" value="NZ_BMGZ01000003.1"/>
</dbReference>
<dbReference type="EMBL" id="BMGZ01000003">
    <property type="protein sequence ID" value="GGH99939.1"/>
    <property type="molecule type" value="Genomic_DNA"/>
</dbReference>
<keyword evidence="4" id="KW-1185">Reference proteome</keyword>
<dbReference type="Proteomes" id="UP000621856">
    <property type="component" value="Unassembled WGS sequence"/>
</dbReference>
<dbReference type="SUPFAM" id="SSF53448">
    <property type="entry name" value="Nucleotide-diphospho-sugar transferases"/>
    <property type="match status" value="1"/>
</dbReference>
<evidence type="ECO:0000313" key="4">
    <source>
        <dbReference type="Proteomes" id="UP000818603"/>
    </source>
</evidence>
<protein>
    <submittedName>
        <fullName evidence="1">Uncharacterized protein</fullName>
    </submittedName>
</protein>
<name>A0A8J3A9U1_9PROT</name>
<organism evidence="1 3">
    <name type="scientific">Aquisalinus luteolus</name>
    <dbReference type="NCBI Taxonomy" id="1566827"/>
    <lineage>
        <taxon>Bacteria</taxon>
        <taxon>Pseudomonadati</taxon>
        <taxon>Pseudomonadota</taxon>
        <taxon>Alphaproteobacteria</taxon>
        <taxon>Parvularculales</taxon>
        <taxon>Parvularculaceae</taxon>
        <taxon>Aquisalinus</taxon>
    </lineage>
</organism>
<sequence>MKIEAEENVTWLPTDWEDEMPPERAARPDDFLVIDGDSFHLRALEIQRGEEDLNGYCNTRVALGEVVTFTKSIDLGTVRCLIAKNGEVLHAPELPDAPDGMQRLCRGGWYYIDTTVVGVAKEMKEHDAIEGDEEWLDIDVFAYQSDIEVALGIENDEAHFRLTGGDSNS</sequence>
<evidence type="ECO:0000313" key="1">
    <source>
        <dbReference type="EMBL" id="GGH99939.1"/>
    </source>
</evidence>
<dbReference type="EMBL" id="VCJR02000003">
    <property type="protein sequence ID" value="NHK29215.1"/>
    <property type="molecule type" value="Genomic_DNA"/>
</dbReference>
<gene>
    <name evidence="2" type="ORF">FF098_014945</name>
    <name evidence="1" type="ORF">GCM10011355_27060</name>
</gene>
<evidence type="ECO:0000313" key="2">
    <source>
        <dbReference type="EMBL" id="NHK29215.1"/>
    </source>
</evidence>
<reference evidence="1" key="3">
    <citation type="submission" date="2020-09" db="EMBL/GenBank/DDBJ databases">
        <authorList>
            <person name="Sun Q."/>
            <person name="Zhou Y."/>
        </authorList>
    </citation>
    <scope>NUCLEOTIDE SEQUENCE</scope>
    <source>
        <strain evidence="1">CGMCC 1.14984</strain>
    </source>
</reference>
<comment type="caution">
    <text evidence="1">The sequence shown here is derived from an EMBL/GenBank/DDBJ whole genome shotgun (WGS) entry which is preliminary data.</text>
</comment>